<dbReference type="AlphaFoldDB" id="A0A1I8EW92"/>
<protein>
    <submittedName>
        <fullName evidence="2">Uncharacterized protein</fullName>
    </submittedName>
</protein>
<name>A0A1I8EW92_WUCBA</name>
<accession>A0A1I8EW92</accession>
<feature type="transmembrane region" description="Helical" evidence="1">
    <location>
        <begin position="21"/>
        <end position="42"/>
    </location>
</feature>
<evidence type="ECO:0000256" key="1">
    <source>
        <dbReference type="SAM" id="Phobius"/>
    </source>
</evidence>
<proteinExistence type="predicted"/>
<keyword evidence="1" id="KW-0472">Membrane</keyword>
<dbReference type="WBParaSite" id="maker-PairedContig_5894-snap-gene-1.21-mRNA-1">
    <property type="protein sequence ID" value="maker-PairedContig_5894-snap-gene-1.21-mRNA-1"/>
    <property type="gene ID" value="maker-PairedContig_5894-snap-gene-1.21"/>
</dbReference>
<sequence length="155" mass="17425">MLKILKIAYEKLMDKFLQKCINMYLIGFATVTALAICFGDFVCAYGNRQKKQLSPALQLEDNINSLLRLNELGYKRSFGNPSHAMPAMEFHDNLDDLLSLQNIGKRPALSPADEFARQVDAMQHLTAAGKKRSLSPAIDFQQQVELPHILMDAGR</sequence>
<keyword evidence="1" id="KW-1133">Transmembrane helix</keyword>
<organism evidence="2">
    <name type="scientific">Wuchereria bancrofti</name>
    <dbReference type="NCBI Taxonomy" id="6293"/>
    <lineage>
        <taxon>Eukaryota</taxon>
        <taxon>Metazoa</taxon>
        <taxon>Ecdysozoa</taxon>
        <taxon>Nematoda</taxon>
        <taxon>Chromadorea</taxon>
        <taxon>Rhabditida</taxon>
        <taxon>Spirurina</taxon>
        <taxon>Spiruromorpha</taxon>
        <taxon>Filarioidea</taxon>
        <taxon>Onchocercidae</taxon>
        <taxon>Wuchereria</taxon>
    </lineage>
</organism>
<keyword evidence="1" id="KW-0812">Transmembrane</keyword>
<evidence type="ECO:0000313" key="2">
    <source>
        <dbReference type="WBParaSite" id="maker-PairedContig_5894-snap-gene-1.21-mRNA-1"/>
    </source>
</evidence>
<reference evidence="2" key="1">
    <citation type="submission" date="2016-11" db="UniProtKB">
        <authorList>
            <consortium name="WormBaseParasite"/>
        </authorList>
    </citation>
    <scope>IDENTIFICATION</scope>
    <source>
        <strain evidence="2">pt0022</strain>
    </source>
</reference>